<evidence type="ECO:0000313" key="3">
    <source>
        <dbReference type="EMBL" id="RXK58154.1"/>
    </source>
</evidence>
<evidence type="ECO:0000313" key="4">
    <source>
        <dbReference type="Proteomes" id="UP000290204"/>
    </source>
</evidence>
<comment type="caution">
    <text evidence="3">The sequence shown here is derived from an EMBL/GenBank/DDBJ whole genome shotgun (WGS) entry which is preliminary data.</text>
</comment>
<dbReference type="GO" id="GO:0016020">
    <property type="term" value="C:membrane"/>
    <property type="evidence" value="ECO:0007669"/>
    <property type="project" value="TreeGrafter"/>
</dbReference>
<accession>A0A4Q1CEP7</accession>
<name>A0A4Q1CEP7_9BACT</name>
<dbReference type="PANTHER" id="PTHR44196:SF3">
    <property type="entry name" value="SHORT CHAIN DEHYDROGENASE FAMILY PROTEIN"/>
    <property type="match status" value="1"/>
</dbReference>
<dbReference type="PRINTS" id="PR00081">
    <property type="entry name" value="GDHRDH"/>
</dbReference>
<dbReference type="PROSITE" id="PS00061">
    <property type="entry name" value="ADH_SHORT"/>
    <property type="match status" value="1"/>
</dbReference>
<dbReference type="PANTHER" id="PTHR44196">
    <property type="entry name" value="DEHYDROGENASE/REDUCTASE SDR FAMILY MEMBER 7B"/>
    <property type="match status" value="1"/>
</dbReference>
<dbReference type="AlphaFoldDB" id="A0A4Q1CEP7"/>
<gene>
    <name evidence="3" type="ORF">ESA94_19275</name>
</gene>
<dbReference type="Pfam" id="PF00106">
    <property type="entry name" value="adh_short"/>
    <property type="match status" value="1"/>
</dbReference>
<organism evidence="3 4">
    <name type="scientific">Lacibacter luteus</name>
    <dbReference type="NCBI Taxonomy" id="2508719"/>
    <lineage>
        <taxon>Bacteria</taxon>
        <taxon>Pseudomonadati</taxon>
        <taxon>Bacteroidota</taxon>
        <taxon>Chitinophagia</taxon>
        <taxon>Chitinophagales</taxon>
        <taxon>Chitinophagaceae</taxon>
        <taxon>Lacibacter</taxon>
    </lineage>
</organism>
<dbReference type="InterPro" id="IPR036291">
    <property type="entry name" value="NAD(P)-bd_dom_sf"/>
</dbReference>
<evidence type="ECO:0000256" key="1">
    <source>
        <dbReference type="ARBA" id="ARBA00006484"/>
    </source>
</evidence>
<dbReference type="EMBL" id="SDHW01000007">
    <property type="protein sequence ID" value="RXK58154.1"/>
    <property type="molecule type" value="Genomic_DNA"/>
</dbReference>
<proteinExistence type="inferred from homology"/>
<dbReference type="Proteomes" id="UP000290204">
    <property type="component" value="Unassembled WGS sequence"/>
</dbReference>
<evidence type="ECO:0000256" key="2">
    <source>
        <dbReference type="ARBA" id="ARBA00023002"/>
    </source>
</evidence>
<dbReference type="RefSeq" id="WP_129132583.1">
    <property type="nucleotide sequence ID" value="NZ_SDHW01000007.1"/>
</dbReference>
<dbReference type="GO" id="GO:0016491">
    <property type="term" value="F:oxidoreductase activity"/>
    <property type="evidence" value="ECO:0007669"/>
    <property type="project" value="UniProtKB-KW"/>
</dbReference>
<keyword evidence="2" id="KW-0560">Oxidoreductase</keyword>
<dbReference type="InterPro" id="IPR002347">
    <property type="entry name" value="SDR_fam"/>
</dbReference>
<comment type="similarity">
    <text evidence="1">Belongs to the short-chain dehydrogenases/reductases (SDR) family.</text>
</comment>
<dbReference type="InterPro" id="IPR020904">
    <property type="entry name" value="Sc_DH/Rdtase_CS"/>
</dbReference>
<dbReference type="OrthoDB" id="822355at2"/>
<protein>
    <submittedName>
        <fullName evidence="3">SDR family NAD(P)-dependent oxidoreductase</fullName>
    </submittedName>
</protein>
<keyword evidence="4" id="KW-1185">Reference proteome</keyword>
<dbReference type="SUPFAM" id="SSF51735">
    <property type="entry name" value="NAD(P)-binding Rossmann-fold domains"/>
    <property type="match status" value="1"/>
</dbReference>
<sequence length="238" mass="27009">MQKVVIIGATSGIGRALAEQFLRHGDMVGVTGRRKQLLDELQQQYPHQVKTAVFDVTGNENRKHLQQLIDELGGMDIFIYNSGFGEASKELSWENDEQTTRINVNGFIDTTNYAFNYFVQQQHGQIVGISSIASYRGSSWAPAYNASKAYMSNYLEGISIKAGRLKKNIVVTDIQPGYVQTDMAKGSQLFWIAPLQKATDQIFNAIVRKKRRVQVTKRWALIAWLLKWVPYQLYKKIG</sequence>
<dbReference type="Gene3D" id="3.40.50.720">
    <property type="entry name" value="NAD(P)-binding Rossmann-like Domain"/>
    <property type="match status" value="1"/>
</dbReference>
<reference evidence="3 4" key="1">
    <citation type="submission" date="2019-01" db="EMBL/GenBank/DDBJ databases">
        <title>Lacibacter sp. strain TTM-7.</title>
        <authorList>
            <person name="Chen W.-M."/>
        </authorList>
    </citation>
    <scope>NUCLEOTIDE SEQUENCE [LARGE SCALE GENOMIC DNA]</scope>
    <source>
        <strain evidence="3 4">TTM-7</strain>
    </source>
</reference>